<reference evidence="3 4" key="1">
    <citation type="submission" date="2019-09" db="EMBL/GenBank/DDBJ databases">
        <title>Ecophysiology of the spiral-shaped methanotroph Methylospira mobilis as revealed by the complete genome sequence.</title>
        <authorList>
            <person name="Oshkin I.Y."/>
            <person name="Dedysh S.N."/>
            <person name="Miroshnikov K."/>
            <person name="Danilova O.V."/>
            <person name="Hakobyan A."/>
            <person name="Liesack W."/>
        </authorList>
    </citation>
    <scope>NUCLEOTIDE SEQUENCE [LARGE SCALE GENOMIC DNA]</scope>
    <source>
        <strain evidence="3 4">Shm1</strain>
    </source>
</reference>
<dbReference type="NCBIfam" id="TIGR00277">
    <property type="entry name" value="HDIG"/>
    <property type="match status" value="1"/>
</dbReference>
<dbReference type="PROSITE" id="PS51832">
    <property type="entry name" value="HD_GYP"/>
    <property type="match status" value="1"/>
</dbReference>
<dbReference type="EMBL" id="CP044205">
    <property type="protein sequence ID" value="QFY43761.1"/>
    <property type="molecule type" value="Genomic_DNA"/>
</dbReference>
<dbReference type="RefSeq" id="WP_153249741.1">
    <property type="nucleotide sequence ID" value="NZ_CP044205.1"/>
</dbReference>
<dbReference type="AlphaFoldDB" id="A0A5Q0BNF3"/>
<dbReference type="InterPro" id="IPR021812">
    <property type="entry name" value="DUF3391"/>
</dbReference>
<dbReference type="Gene3D" id="1.10.3210.10">
    <property type="entry name" value="Hypothetical protein af1432"/>
    <property type="match status" value="1"/>
</dbReference>
<keyword evidence="4" id="KW-1185">Reference proteome</keyword>
<dbReference type="GO" id="GO:0008081">
    <property type="term" value="F:phosphoric diester hydrolase activity"/>
    <property type="evidence" value="ECO:0007669"/>
    <property type="project" value="UniProtKB-ARBA"/>
</dbReference>
<dbReference type="Pfam" id="PF11871">
    <property type="entry name" value="DUF3391"/>
    <property type="match status" value="1"/>
</dbReference>
<dbReference type="OrthoDB" id="9802066at2"/>
<feature type="domain" description="HD-GYP" evidence="2">
    <location>
        <begin position="141"/>
        <end position="339"/>
    </location>
</feature>
<accession>A0A5Q0BNF3</accession>
<dbReference type="CDD" id="cd00077">
    <property type="entry name" value="HDc"/>
    <property type="match status" value="1"/>
</dbReference>
<evidence type="ECO:0000313" key="3">
    <source>
        <dbReference type="EMBL" id="QFY43761.1"/>
    </source>
</evidence>
<evidence type="ECO:0000313" key="4">
    <source>
        <dbReference type="Proteomes" id="UP000325755"/>
    </source>
</evidence>
<dbReference type="InterPro" id="IPR006675">
    <property type="entry name" value="HDIG_dom"/>
</dbReference>
<dbReference type="InterPro" id="IPR003607">
    <property type="entry name" value="HD/PDEase_dom"/>
</dbReference>
<sequence length="406" mass="45175">MKIQVHVSDVKVGMFIHDICANWMDYPFWSGPSAINSSDDLKKLKNCGIKYVWIDPSKGLGAESCNEVLTQEDENRKISSVLHDAMVVTHQSGRCVNLNEELDSARKILANARKQVVTMFHEARMGKALQVDGAMTVVDEVNRSITRNSNALLSLVRLKNKNDYTYMHSVAVCALMIALGKQLGIEGEQLQLLGMAGLFHDIGKAMIPAAVLNKPGKLTDEEFAIIKKHPTLGWKILKKLPDFHDVILDVALHHHERIDGAGYPGRRQGEALTLAARMAAVCDVYDAITSARCYKNAWEPAEAIRKMASWQCGNFDLQVFHAFVKTVGIYPVGTLVKLKSGRMAVVIEQTEKSLITPIVKAFFSVTSKMFITPEILNLDKLRDSIESIEAPDKWGFNLQTVIETLN</sequence>
<organism evidence="3 4">
    <name type="scientific">Candidatus Methylospira mobilis</name>
    <dbReference type="NCBI Taxonomy" id="1808979"/>
    <lineage>
        <taxon>Bacteria</taxon>
        <taxon>Pseudomonadati</taxon>
        <taxon>Pseudomonadota</taxon>
        <taxon>Gammaproteobacteria</taxon>
        <taxon>Methylococcales</taxon>
        <taxon>Methylococcaceae</taxon>
        <taxon>Candidatus Methylospira</taxon>
    </lineage>
</organism>
<dbReference type="Proteomes" id="UP000325755">
    <property type="component" value="Chromosome"/>
</dbReference>
<protein>
    <submittedName>
        <fullName evidence="3">HD-GYP domain-containing protein</fullName>
    </submittedName>
</protein>
<dbReference type="PANTHER" id="PTHR43155">
    <property type="entry name" value="CYCLIC DI-GMP PHOSPHODIESTERASE PA4108-RELATED"/>
    <property type="match status" value="1"/>
</dbReference>
<evidence type="ECO:0000259" key="2">
    <source>
        <dbReference type="PROSITE" id="PS51832"/>
    </source>
</evidence>
<feature type="domain" description="HD" evidence="1">
    <location>
        <begin position="165"/>
        <end position="281"/>
    </location>
</feature>
<proteinExistence type="predicted"/>
<dbReference type="InParanoid" id="A0A5Q0BNF3"/>
<dbReference type="Pfam" id="PF13487">
    <property type="entry name" value="HD_5"/>
    <property type="match status" value="1"/>
</dbReference>
<dbReference type="InterPro" id="IPR006674">
    <property type="entry name" value="HD_domain"/>
</dbReference>
<name>A0A5Q0BNF3_9GAMM</name>
<dbReference type="InterPro" id="IPR037522">
    <property type="entry name" value="HD_GYP_dom"/>
</dbReference>
<dbReference type="KEGG" id="mmob:F6R98_14950"/>
<dbReference type="PANTHER" id="PTHR43155:SF2">
    <property type="entry name" value="CYCLIC DI-GMP PHOSPHODIESTERASE PA4108"/>
    <property type="match status" value="1"/>
</dbReference>
<dbReference type="PROSITE" id="PS51831">
    <property type="entry name" value="HD"/>
    <property type="match status" value="1"/>
</dbReference>
<gene>
    <name evidence="3" type="ORF">F6R98_14950</name>
</gene>
<dbReference type="SUPFAM" id="SSF109604">
    <property type="entry name" value="HD-domain/PDEase-like"/>
    <property type="match status" value="1"/>
</dbReference>
<evidence type="ECO:0000259" key="1">
    <source>
        <dbReference type="PROSITE" id="PS51831"/>
    </source>
</evidence>
<dbReference type="SMART" id="SM00471">
    <property type="entry name" value="HDc"/>
    <property type="match status" value="1"/>
</dbReference>